<evidence type="ECO:0000256" key="8">
    <source>
        <dbReference type="ARBA" id="ARBA00023085"/>
    </source>
</evidence>
<evidence type="ECO:0000256" key="10">
    <source>
        <dbReference type="PROSITE-ProRule" id="PRU10040"/>
    </source>
</evidence>
<dbReference type="PANTHER" id="PTHR31321:SF127">
    <property type="entry name" value="PECTINESTERASE"/>
    <property type="match status" value="1"/>
</dbReference>
<proteinExistence type="inferred from homology"/>
<comment type="pathway">
    <text evidence="2 11">Glycan metabolism; pectin degradation; 2-dehydro-3-deoxy-D-gluconate from pectin: step 1/5.</text>
</comment>
<gene>
    <name evidence="13" type="ORF">QBC47DRAFT_398423</name>
</gene>
<dbReference type="InterPro" id="IPR011050">
    <property type="entry name" value="Pectin_lyase_fold/virulence"/>
</dbReference>
<dbReference type="EC" id="3.1.1.11" evidence="4 11"/>
<evidence type="ECO:0000256" key="9">
    <source>
        <dbReference type="ARBA" id="ARBA00047928"/>
    </source>
</evidence>
<comment type="caution">
    <text evidence="13">The sequence shown here is derived from an EMBL/GenBank/DDBJ whole genome shotgun (WGS) entry which is preliminary data.</text>
</comment>
<protein>
    <recommendedName>
        <fullName evidence="4 11">Pectinesterase</fullName>
        <ecNumber evidence="4 11">3.1.1.11</ecNumber>
    </recommendedName>
</protein>
<comment type="function">
    <text evidence="11">Involved in maceration and soft-rotting of plant tissue.</text>
</comment>
<evidence type="ECO:0000256" key="5">
    <source>
        <dbReference type="ARBA" id="ARBA00022525"/>
    </source>
</evidence>
<keyword evidence="6 11" id="KW-0732">Signal</keyword>
<dbReference type="PANTHER" id="PTHR31321">
    <property type="entry name" value="ACYL-COA THIOESTER HYDROLASE YBHC-RELATED"/>
    <property type="match status" value="1"/>
</dbReference>
<dbReference type="GO" id="GO:0045490">
    <property type="term" value="P:pectin catabolic process"/>
    <property type="evidence" value="ECO:0007669"/>
    <property type="project" value="UniProtKB-UniRule"/>
</dbReference>
<reference evidence="13" key="1">
    <citation type="submission" date="2023-06" db="EMBL/GenBank/DDBJ databases">
        <title>Genome-scale phylogeny and comparative genomics of the fungal order Sordariales.</title>
        <authorList>
            <consortium name="Lawrence Berkeley National Laboratory"/>
            <person name="Hensen N."/>
            <person name="Bonometti L."/>
            <person name="Westerberg I."/>
            <person name="Brannstrom I.O."/>
            <person name="Guillou S."/>
            <person name="Cros-Aarteil S."/>
            <person name="Calhoun S."/>
            <person name="Haridas S."/>
            <person name="Kuo A."/>
            <person name="Mondo S."/>
            <person name="Pangilinan J."/>
            <person name="Riley R."/>
            <person name="Labutti K."/>
            <person name="Andreopoulos B."/>
            <person name="Lipzen A."/>
            <person name="Chen C."/>
            <person name="Yanf M."/>
            <person name="Daum C."/>
            <person name="Ng V."/>
            <person name="Clum A."/>
            <person name="Steindorff A."/>
            <person name="Ohm R."/>
            <person name="Martin F."/>
            <person name="Silar P."/>
            <person name="Natvig D."/>
            <person name="Lalanne C."/>
            <person name="Gautier V."/>
            <person name="Ament-Velasquez S.L."/>
            <person name="Kruys A."/>
            <person name="Hutchinson M.I."/>
            <person name="Powell A.J."/>
            <person name="Barry K."/>
            <person name="Miller A.N."/>
            <person name="Grigoriev I.V."/>
            <person name="Debuchy R."/>
            <person name="Gladieux P."/>
            <person name="Thoren M.H."/>
            <person name="Johannesson H."/>
        </authorList>
    </citation>
    <scope>NUCLEOTIDE SEQUENCE</scope>
    <source>
        <strain evidence="13">PSN4</strain>
    </source>
</reference>
<evidence type="ECO:0000256" key="11">
    <source>
        <dbReference type="RuleBase" id="RU000589"/>
    </source>
</evidence>
<keyword evidence="5 11" id="KW-0964">Secreted</keyword>
<feature type="domain" description="Pectinesterase catalytic" evidence="12">
    <location>
        <begin position="31"/>
        <end position="300"/>
    </location>
</feature>
<dbReference type="Pfam" id="PF01095">
    <property type="entry name" value="Pectinesterase"/>
    <property type="match status" value="1"/>
</dbReference>
<dbReference type="EMBL" id="MU839828">
    <property type="protein sequence ID" value="KAK1759613.1"/>
    <property type="molecule type" value="Genomic_DNA"/>
</dbReference>
<evidence type="ECO:0000313" key="14">
    <source>
        <dbReference type="Proteomes" id="UP001239445"/>
    </source>
</evidence>
<dbReference type="GO" id="GO:0030599">
    <property type="term" value="F:pectinesterase activity"/>
    <property type="evidence" value="ECO:0007669"/>
    <property type="project" value="UniProtKB-UniRule"/>
</dbReference>
<accession>A0AAJ0FDR7</accession>
<evidence type="ECO:0000256" key="4">
    <source>
        <dbReference type="ARBA" id="ARBA00013229"/>
    </source>
</evidence>
<comment type="subcellular location">
    <subcellularLocation>
        <location evidence="1 11">Secreted</location>
    </subcellularLocation>
</comment>
<comment type="similarity">
    <text evidence="3">Belongs to the pectinesterase family.</text>
</comment>
<evidence type="ECO:0000256" key="7">
    <source>
        <dbReference type="ARBA" id="ARBA00022801"/>
    </source>
</evidence>
<dbReference type="Proteomes" id="UP001239445">
    <property type="component" value="Unassembled WGS sequence"/>
</dbReference>
<dbReference type="InterPro" id="IPR033131">
    <property type="entry name" value="Pectinesterase_Asp_AS"/>
</dbReference>
<dbReference type="AlphaFoldDB" id="A0AAJ0FDR7"/>
<evidence type="ECO:0000259" key="12">
    <source>
        <dbReference type="Pfam" id="PF01095"/>
    </source>
</evidence>
<name>A0AAJ0FDR7_9PEZI</name>
<dbReference type="InterPro" id="IPR000070">
    <property type="entry name" value="Pectinesterase_cat"/>
</dbReference>
<evidence type="ECO:0000256" key="2">
    <source>
        <dbReference type="ARBA" id="ARBA00005184"/>
    </source>
</evidence>
<evidence type="ECO:0000256" key="1">
    <source>
        <dbReference type="ARBA" id="ARBA00004613"/>
    </source>
</evidence>
<dbReference type="GO" id="GO:0042545">
    <property type="term" value="P:cell wall modification"/>
    <property type="evidence" value="ECO:0007669"/>
    <property type="project" value="UniProtKB-UniRule"/>
</dbReference>
<dbReference type="InterPro" id="IPR012334">
    <property type="entry name" value="Pectin_lyas_fold"/>
</dbReference>
<evidence type="ECO:0000256" key="3">
    <source>
        <dbReference type="ARBA" id="ARBA00008891"/>
    </source>
</evidence>
<feature type="signal peptide" evidence="11">
    <location>
        <begin position="1"/>
        <end position="19"/>
    </location>
</feature>
<feature type="active site" evidence="10">
    <location>
        <position position="185"/>
    </location>
</feature>
<dbReference type="SUPFAM" id="SSF51126">
    <property type="entry name" value="Pectin lyase-like"/>
    <property type="match status" value="1"/>
</dbReference>
<keyword evidence="14" id="KW-1185">Reference proteome</keyword>
<dbReference type="FunFam" id="2.160.20.10:FF:000014">
    <property type="entry name" value="Pectinesterase"/>
    <property type="match status" value="1"/>
</dbReference>
<sequence length="335" mass="35500">MRRLSSIFALLALTPASQAIDRTTPPPSCLVVSKSSGSQYKTISAAVSALSLSTTSPQCIFISPGTYKEQILLPPSLRSSLTIYGSTPDTSTYKSNTVTITSSKSQADGLSNDESATLRIKSPGGVKVYNIDIENGYGKGSQAVAVSVEVDAGFYGVSLRGYQDTVLVNLGRQVFGGCEVVGATDFVFGRRGSAWFEKCDIHVVSASLGYITASGRQSTSDPTYYVFNNCSVAAAPGQSVPNGAYYLGRPWAAYARVVFQRTDMSSVINPAGWRIWNSGDERTGNVMFAEYGNTGPGAQGTRASFATKLSAPVTMDAVLGSGYANAVWFDASYLR</sequence>
<keyword evidence="7 11" id="KW-0378">Hydrolase</keyword>
<feature type="chain" id="PRO_5042317763" description="Pectinesterase" evidence="11">
    <location>
        <begin position="20"/>
        <end position="335"/>
    </location>
</feature>
<dbReference type="PROSITE" id="PS00503">
    <property type="entry name" value="PECTINESTERASE_2"/>
    <property type="match status" value="1"/>
</dbReference>
<dbReference type="Gene3D" id="2.160.20.10">
    <property type="entry name" value="Single-stranded right-handed beta-helix, Pectin lyase-like"/>
    <property type="match status" value="1"/>
</dbReference>
<evidence type="ECO:0000256" key="6">
    <source>
        <dbReference type="ARBA" id="ARBA00022729"/>
    </source>
</evidence>
<evidence type="ECO:0000313" key="13">
    <source>
        <dbReference type="EMBL" id="KAK1759613.1"/>
    </source>
</evidence>
<organism evidence="13 14">
    <name type="scientific">Echria macrotheca</name>
    <dbReference type="NCBI Taxonomy" id="438768"/>
    <lineage>
        <taxon>Eukaryota</taxon>
        <taxon>Fungi</taxon>
        <taxon>Dikarya</taxon>
        <taxon>Ascomycota</taxon>
        <taxon>Pezizomycotina</taxon>
        <taxon>Sordariomycetes</taxon>
        <taxon>Sordariomycetidae</taxon>
        <taxon>Sordariales</taxon>
        <taxon>Schizotheciaceae</taxon>
        <taxon>Echria</taxon>
    </lineage>
</organism>
<keyword evidence="8 11" id="KW-0063">Aspartyl esterase</keyword>
<comment type="catalytic activity">
    <reaction evidence="9 11">
        <text>[(1-&gt;4)-alpha-D-galacturonosyl methyl ester](n) + n H2O = [(1-&gt;4)-alpha-D-galacturonosyl](n) + n methanol + n H(+)</text>
        <dbReference type="Rhea" id="RHEA:22380"/>
        <dbReference type="Rhea" id="RHEA-COMP:14570"/>
        <dbReference type="Rhea" id="RHEA-COMP:14573"/>
        <dbReference type="ChEBI" id="CHEBI:15377"/>
        <dbReference type="ChEBI" id="CHEBI:15378"/>
        <dbReference type="ChEBI" id="CHEBI:17790"/>
        <dbReference type="ChEBI" id="CHEBI:140522"/>
        <dbReference type="ChEBI" id="CHEBI:140523"/>
        <dbReference type="EC" id="3.1.1.11"/>
    </reaction>
</comment>
<keyword evidence="11" id="KW-0961">Cell wall biogenesis/degradation</keyword>
<dbReference type="GO" id="GO:0005576">
    <property type="term" value="C:extracellular region"/>
    <property type="evidence" value="ECO:0007669"/>
    <property type="project" value="UniProtKB-SubCell"/>
</dbReference>